<gene>
    <name evidence="3" type="ORF">AURANDRAFT_61723</name>
</gene>
<dbReference type="PANTHER" id="PTHR14614:SF109">
    <property type="entry name" value="RIBOSOMAL LYSINE N-METHYLTRANSFERASE 5"/>
    <property type="match status" value="1"/>
</dbReference>
<dbReference type="AlphaFoldDB" id="F0XZE4"/>
<feature type="chain" id="PRO_5003264258" description="DUF6816 domain-containing protein" evidence="1">
    <location>
        <begin position="22"/>
        <end position="553"/>
    </location>
</feature>
<dbReference type="Pfam" id="PF10294">
    <property type="entry name" value="Methyltransf_16"/>
    <property type="match status" value="1"/>
</dbReference>
<dbReference type="Gene3D" id="3.40.50.150">
    <property type="entry name" value="Vaccinia Virus protein VP39"/>
    <property type="match status" value="1"/>
</dbReference>
<dbReference type="RefSeq" id="XP_009033974.1">
    <property type="nucleotide sequence ID" value="XM_009035726.1"/>
</dbReference>
<dbReference type="PANTHER" id="PTHR14614">
    <property type="entry name" value="HEPATOCELLULAR CARCINOMA-ASSOCIATED ANTIGEN"/>
    <property type="match status" value="1"/>
</dbReference>
<reference evidence="3 4" key="1">
    <citation type="journal article" date="2011" name="Proc. Natl. Acad. Sci. U.S.A.">
        <title>Niche of harmful alga Aureococcus anophagefferens revealed through ecogenomics.</title>
        <authorList>
            <person name="Gobler C.J."/>
            <person name="Berry D.L."/>
            <person name="Dyhrman S.T."/>
            <person name="Wilhelm S.W."/>
            <person name="Salamov A."/>
            <person name="Lobanov A.V."/>
            <person name="Zhang Y."/>
            <person name="Collier J.L."/>
            <person name="Wurch L.L."/>
            <person name="Kustka A.B."/>
            <person name="Dill B.D."/>
            <person name="Shah M."/>
            <person name="VerBerkmoes N.C."/>
            <person name="Kuo A."/>
            <person name="Terry A."/>
            <person name="Pangilinan J."/>
            <person name="Lindquist E.A."/>
            <person name="Lucas S."/>
            <person name="Paulsen I.T."/>
            <person name="Hattenrath-Lehmann T.K."/>
            <person name="Talmage S.C."/>
            <person name="Walker E.A."/>
            <person name="Koch F."/>
            <person name="Burson A.M."/>
            <person name="Marcoval M.A."/>
            <person name="Tang Y.Z."/>
            <person name="Lecleir G.R."/>
            <person name="Coyne K.J."/>
            <person name="Berg G.M."/>
            <person name="Bertrand E.M."/>
            <person name="Saito M.A."/>
            <person name="Gladyshev V.N."/>
            <person name="Grigoriev I.V."/>
        </authorList>
    </citation>
    <scope>NUCLEOTIDE SEQUENCE [LARGE SCALE GENOMIC DNA]</scope>
    <source>
        <strain evidence="4">CCMP 1984</strain>
    </source>
</reference>
<dbReference type="CDD" id="cd02440">
    <property type="entry name" value="AdoMet_MTases"/>
    <property type="match status" value="1"/>
</dbReference>
<organism evidence="4">
    <name type="scientific">Aureococcus anophagefferens</name>
    <name type="common">Harmful bloom alga</name>
    <dbReference type="NCBI Taxonomy" id="44056"/>
    <lineage>
        <taxon>Eukaryota</taxon>
        <taxon>Sar</taxon>
        <taxon>Stramenopiles</taxon>
        <taxon>Ochrophyta</taxon>
        <taxon>Pelagophyceae</taxon>
        <taxon>Pelagomonadales</taxon>
        <taxon>Pelagomonadaceae</taxon>
        <taxon>Aureococcus</taxon>
    </lineage>
</organism>
<name>F0XZE4_AURAN</name>
<evidence type="ECO:0000313" key="4">
    <source>
        <dbReference type="Proteomes" id="UP000002729"/>
    </source>
</evidence>
<evidence type="ECO:0000256" key="1">
    <source>
        <dbReference type="SAM" id="SignalP"/>
    </source>
</evidence>
<dbReference type="InterPro" id="IPR019410">
    <property type="entry name" value="Methyltransf_16"/>
</dbReference>
<feature type="domain" description="DUF6816" evidence="2">
    <location>
        <begin position="328"/>
        <end position="551"/>
    </location>
</feature>
<protein>
    <recommendedName>
        <fullName evidence="2">DUF6816 domain-containing protein</fullName>
    </recommendedName>
</protein>
<sequence length="553" mass="58991">MRRAAILRTAVLLVACDPTAAMQLARRSVLDTTLTTLPSLTLACSEDDCIFERRRKFERLGRTLTVDQDFAGSRSRSTGAGVWECSEVLSAYLAARPELCRGRRVLELGAGCGLCSMVASLGGAARVVATDGDAGAVAHLEAVLRANDLKLETPPPLKWEEATRDSAKALGAPFDVVLGADLTYNPNNAIALANALVAHAGPDSTVLLAHKRRVADDDATIAKLGEYFATETLVAPSKVAGVAILKLRKRDAKLGDLDLAAASADNCNEGFKRVNGACLLATRRAALGILASAAAAPPAAAAAPLAGRFESLDLARPEPDRGRNELSGVANLYFPPWMRGTWNVSQTLTRVEAPLGLKFVGGPRADLAIAKRSLDEQRSRVGKAQPLQLRFVATKFGVVEDRLFNTRSRLDAFAGRRVVASVEYAETGGNNRRGNAVLGGSEDDPLTTTVTRYRGPAAQKIFSLARTAETGGDGVWRGSEASRSIFALTNQNAAPPITTDSETLFELRQGDGTVTGRLRLVDYLNPNDPLYFESRKKAVSVSDYDLAMTRVAD</sequence>
<dbReference type="InterPro" id="IPR029063">
    <property type="entry name" value="SAM-dependent_MTases_sf"/>
</dbReference>
<dbReference type="EMBL" id="GL833122">
    <property type="protein sequence ID" value="EGB11626.1"/>
    <property type="molecule type" value="Genomic_DNA"/>
</dbReference>
<proteinExistence type="predicted"/>
<dbReference type="KEGG" id="aaf:AURANDRAFT_61723"/>
<dbReference type="eggNOG" id="KOG2497">
    <property type="taxonomic scope" value="Eukaryota"/>
</dbReference>
<dbReference type="OrthoDB" id="1723750at2759"/>
<evidence type="ECO:0000313" key="3">
    <source>
        <dbReference type="EMBL" id="EGB11626.1"/>
    </source>
</evidence>
<dbReference type="InParanoid" id="F0XZE4"/>
<evidence type="ECO:0000259" key="2">
    <source>
        <dbReference type="Pfam" id="PF20670"/>
    </source>
</evidence>
<dbReference type="Proteomes" id="UP000002729">
    <property type="component" value="Unassembled WGS sequence"/>
</dbReference>
<keyword evidence="4" id="KW-1185">Reference proteome</keyword>
<dbReference type="GeneID" id="20223589"/>
<dbReference type="Pfam" id="PF20670">
    <property type="entry name" value="DUF6816"/>
    <property type="match status" value="1"/>
</dbReference>
<keyword evidence="1" id="KW-0732">Signal</keyword>
<accession>F0XZE4</accession>
<dbReference type="SUPFAM" id="SSF53335">
    <property type="entry name" value="S-adenosyl-L-methionine-dependent methyltransferases"/>
    <property type="match status" value="1"/>
</dbReference>
<feature type="signal peptide" evidence="1">
    <location>
        <begin position="1"/>
        <end position="21"/>
    </location>
</feature>
<dbReference type="InterPro" id="IPR049213">
    <property type="entry name" value="DUF6816"/>
</dbReference>